<evidence type="ECO:0000256" key="1">
    <source>
        <dbReference type="ARBA" id="ARBA00004651"/>
    </source>
</evidence>
<comment type="similarity">
    <text evidence="2">Belongs to the sodium:solute symporter (SSF) (TC 2.A.21) family.</text>
</comment>
<evidence type="ECO:0000256" key="13">
    <source>
        <dbReference type="SAM" id="Phobius"/>
    </source>
</evidence>
<comment type="caution">
    <text evidence="14">The sequence shown here is derived from an EMBL/GenBank/DDBJ whole genome shotgun (WGS) entry which is preliminary data.</text>
</comment>
<evidence type="ECO:0000256" key="5">
    <source>
        <dbReference type="ARBA" id="ARBA00022692"/>
    </source>
</evidence>
<sequence length="462" mass="48482">MTDLSLVLLSGILVAFAAASFALAPRARTADGFFFGSSPAGTKPGVWTLTFSQVTTWIFARSLLNAAILGYFFGIAGALAYTAYYLSFLTGGWIVDQLRFRHGARNIQSFMQARFGRLGTGSFNLLIGVRLVSEVFANLLVVGIVFGATGSLAYATAILAVAGVTLGYSMLGGLHASLRTDVLQFGTLAILLTVLFVMMLFAPEFDAGAILASSPDPVSPGWILLLVALLQVLSYPLHDPVMTDRGFLADRSTTRRSFVQAFWISSLLILAFGLLGVFTGLHRSGEEAFLDTLTRMMGQPAALLLGVALVISAASTMDSTFSSTAKLAVVDMGLGRGAPAQGRIAMAVFALLGLLMVFFGTQDLFAAVAVSGTAAMFLTPVIIWSIGLNRRVAPAALAVAVLAAVGAAILYFLESSGYLGWIGTLTGFSHDYSKLLLLNLIALGVGLAAFALGDRGPMDAPA</sequence>
<feature type="transmembrane region" description="Helical" evidence="13">
    <location>
        <begin position="258"/>
        <end position="281"/>
    </location>
</feature>
<feature type="transmembrane region" description="Helical" evidence="13">
    <location>
        <begin position="301"/>
        <end position="321"/>
    </location>
</feature>
<feature type="transmembrane region" description="Helical" evidence="13">
    <location>
        <begin position="152"/>
        <end position="171"/>
    </location>
</feature>
<evidence type="ECO:0000256" key="10">
    <source>
        <dbReference type="ARBA" id="ARBA00023136"/>
    </source>
</evidence>
<evidence type="ECO:0000256" key="9">
    <source>
        <dbReference type="ARBA" id="ARBA00023065"/>
    </source>
</evidence>
<keyword evidence="3" id="KW-0813">Transport</keyword>
<keyword evidence="10 13" id="KW-0472">Membrane</keyword>
<dbReference type="PANTHER" id="PTHR48086">
    <property type="entry name" value="SODIUM/PROLINE SYMPORTER-RELATED"/>
    <property type="match status" value="1"/>
</dbReference>
<dbReference type="InterPro" id="IPR018212">
    <property type="entry name" value="Na/solute_symporter_CS"/>
</dbReference>
<feature type="transmembrane region" description="Helical" evidence="13">
    <location>
        <begin position="392"/>
        <end position="412"/>
    </location>
</feature>
<evidence type="ECO:0000313" key="14">
    <source>
        <dbReference type="EMBL" id="MEY6433771.1"/>
    </source>
</evidence>
<feature type="transmembrane region" description="Helical" evidence="13">
    <location>
        <begin position="365"/>
        <end position="385"/>
    </location>
</feature>
<dbReference type="RefSeq" id="WP_369668158.1">
    <property type="nucleotide sequence ID" value="NZ_JBDKXB010000028.1"/>
</dbReference>
<protein>
    <submittedName>
        <fullName evidence="14">Sodium:proline symporter</fullName>
    </submittedName>
</protein>
<keyword evidence="7 13" id="KW-1133">Transmembrane helix</keyword>
<dbReference type="Proteomes" id="UP001564408">
    <property type="component" value="Unassembled WGS sequence"/>
</dbReference>
<dbReference type="PROSITE" id="PS00456">
    <property type="entry name" value="NA_SOLUT_SYMP_1"/>
    <property type="match status" value="1"/>
</dbReference>
<evidence type="ECO:0000256" key="3">
    <source>
        <dbReference type="ARBA" id="ARBA00022448"/>
    </source>
</evidence>
<comment type="subcellular location">
    <subcellularLocation>
        <location evidence="1">Cell membrane</location>
        <topology evidence="1">Multi-pass membrane protein</topology>
    </subcellularLocation>
</comment>
<feature type="transmembrane region" description="Helical" evidence="13">
    <location>
        <begin position="432"/>
        <end position="452"/>
    </location>
</feature>
<dbReference type="Gene3D" id="1.20.1730.10">
    <property type="entry name" value="Sodium/glucose cotransporter"/>
    <property type="match status" value="1"/>
</dbReference>
<keyword evidence="8" id="KW-0915">Sodium</keyword>
<evidence type="ECO:0000256" key="4">
    <source>
        <dbReference type="ARBA" id="ARBA00022475"/>
    </source>
</evidence>
<proteinExistence type="inferred from homology"/>
<organism evidence="14 15">
    <name type="scientific">Thioalkalicoccus limnaeus</name>
    <dbReference type="NCBI Taxonomy" id="120681"/>
    <lineage>
        <taxon>Bacteria</taxon>
        <taxon>Pseudomonadati</taxon>
        <taxon>Pseudomonadota</taxon>
        <taxon>Gammaproteobacteria</taxon>
        <taxon>Chromatiales</taxon>
        <taxon>Chromatiaceae</taxon>
        <taxon>Thioalkalicoccus</taxon>
    </lineage>
</organism>
<comment type="catalytic activity">
    <reaction evidence="12">
        <text>L-proline(in) + Na(+)(in) = L-proline(out) + Na(+)(out)</text>
        <dbReference type="Rhea" id="RHEA:28967"/>
        <dbReference type="ChEBI" id="CHEBI:29101"/>
        <dbReference type="ChEBI" id="CHEBI:60039"/>
    </reaction>
</comment>
<feature type="transmembrane region" description="Helical" evidence="13">
    <location>
        <begin position="68"/>
        <end position="95"/>
    </location>
</feature>
<dbReference type="InterPro" id="IPR038377">
    <property type="entry name" value="Na/Glc_symporter_sf"/>
</dbReference>
<dbReference type="InterPro" id="IPR050277">
    <property type="entry name" value="Sodium:Solute_Symporter"/>
</dbReference>
<evidence type="ECO:0000256" key="7">
    <source>
        <dbReference type="ARBA" id="ARBA00022989"/>
    </source>
</evidence>
<accession>A0ABV4BGV7</accession>
<keyword evidence="9" id="KW-0406">Ion transport</keyword>
<keyword evidence="11" id="KW-0739">Sodium transport</keyword>
<evidence type="ECO:0000256" key="12">
    <source>
        <dbReference type="ARBA" id="ARBA00033708"/>
    </source>
</evidence>
<reference evidence="14 15" key="1">
    <citation type="submission" date="2024-05" db="EMBL/GenBank/DDBJ databases">
        <title>Genome Sequence and Characterization of the New Strain Purple Sulfur Bacterium of Genus Thioalkalicoccus.</title>
        <authorList>
            <person name="Bryantseva I.A."/>
            <person name="Kyndt J.A."/>
            <person name="Imhoff J.F."/>
        </authorList>
    </citation>
    <scope>NUCLEOTIDE SEQUENCE [LARGE SCALE GENOMIC DNA]</scope>
    <source>
        <strain evidence="14 15">Um2</strain>
    </source>
</reference>
<evidence type="ECO:0000256" key="2">
    <source>
        <dbReference type="ARBA" id="ARBA00006434"/>
    </source>
</evidence>
<feature type="transmembrane region" description="Helical" evidence="13">
    <location>
        <begin position="123"/>
        <end position="146"/>
    </location>
</feature>
<gene>
    <name evidence="14" type="ORF">ABC977_15305</name>
</gene>
<feature type="transmembrane region" description="Helical" evidence="13">
    <location>
        <begin position="183"/>
        <end position="201"/>
    </location>
</feature>
<dbReference type="InterPro" id="IPR001734">
    <property type="entry name" value="Na/solute_symporter"/>
</dbReference>
<dbReference type="PROSITE" id="PS50283">
    <property type="entry name" value="NA_SOLUT_SYMP_3"/>
    <property type="match status" value="1"/>
</dbReference>
<dbReference type="PANTHER" id="PTHR48086:SF3">
    <property type="entry name" value="SODIUM_PROLINE SYMPORTER"/>
    <property type="match status" value="1"/>
</dbReference>
<evidence type="ECO:0000313" key="15">
    <source>
        <dbReference type="Proteomes" id="UP001564408"/>
    </source>
</evidence>
<feature type="transmembrane region" description="Helical" evidence="13">
    <location>
        <begin position="342"/>
        <end position="359"/>
    </location>
</feature>
<keyword evidence="6" id="KW-0769">Symport</keyword>
<evidence type="ECO:0000256" key="8">
    <source>
        <dbReference type="ARBA" id="ARBA00023053"/>
    </source>
</evidence>
<dbReference type="EMBL" id="JBDKXB010000028">
    <property type="protein sequence ID" value="MEY6433771.1"/>
    <property type="molecule type" value="Genomic_DNA"/>
</dbReference>
<keyword evidence="15" id="KW-1185">Reference proteome</keyword>
<name>A0ABV4BGV7_9GAMM</name>
<evidence type="ECO:0000256" key="11">
    <source>
        <dbReference type="ARBA" id="ARBA00023201"/>
    </source>
</evidence>
<keyword evidence="5 13" id="KW-0812">Transmembrane</keyword>
<keyword evidence="4" id="KW-1003">Cell membrane</keyword>
<evidence type="ECO:0000256" key="6">
    <source>
        <dbReference type="ARBA" id="ARBA00022847"/>
    </source>
</evidence>
<feature type="transmembrane region" description="Helical" evidence="13">
    <location>
        <begin position="221"/>
        <end position="237"/>
    </location>
</feature>